<dbReference type="InterPro" id="IPR011009">
    <property type="entry name" value="Kinase-like_dom_sf"/>
</dbReference>
<dbReference type="PANTHER" id="PTHR43883">
    <property type="entry name" value="SLR0207 PROTEIN"/>
    <property type="match status" value="1"/>
</dbReference>
<organism evidence="1 2">
    <name type="scientific">Salegentibacter flavus</name>
    <dbReference type="NCBI Taxonomy" id="287099"/>
    <lineage>
        <taxon>Bacteria</taxon>
        <taxon>Pseudomonadati</taxon>
        <taxon>Bacteroidota</taxon>
        <taxon>Flavobacteriia</taxon>
        <taxon>Flavobacteriales</taxon>
        <taxon>Flavobacteriaceae</taxon>
        <taxon>Salegentibacter</taxon>
    </lineage>
</organism>
<protein>
    <submittedName>
        <fullName evidence="1">Aminoglycoside phosphotransferase family enzyme</fullName>
    </submittedName>
</protein>
<dbReference type="RefSeq" id="WP_093410441.1">
    <property type="nucleotide sequence ID" value="NZ_FOVL01000017.1"/>
</dbReference>
<sequence length="344" mass="40639">MIKKQNTGAGEVSTSRKVDFLKDRDNYEENTEDFQMKETHMSFLFLTAQHVYKMKKPVKYDLADFRTLEARRFNCMEELRLNKRLAEEIYLEVLPLSLTTEGKLDLGGTGKAVDWLVKMKRLDEEQMLDFALKNNSLNEKYLNKAISKLSEFYKSSTAAEENPEKYLKKIKEKIRANQKELLDPDFDLSQEQLEEIFSLQYAYLKKEAAVFKERVLKGKVIEAHGDLKPEHVCLKKEPLIIDCLEFNKDLRILDTAEELSFLAIECELLGNEKLGELFFQIYREITEDEVQDSLINFYKSIQASQRTRFAIWHIKEERYKNDPKWKKRAQNFLDLAQKYAERLH</sequence>
<keyword evidence="2" id="KW-1185">Reference proteome</keyword>
<accession>A0A1I5BWI6</accession>
<gene>
    <name evidence="1" type="ORF">SAMN05660413_02598</name>
</gene>
<dbReference type="GO" id="GO:0016740">
    <property type="term" value="F:transferase activity"/>
    <property type="evidence" value="ECO:0007669"/>
    <property type="project" value="UniProtKB-KW"/>
</dbReference>
<keyword evidence="1" id="KW-0808">Transferase</keyword>
<reference evidence="1 2" key="1">
    <citation type="submission" date="2016-10" db="EMBL/GenBank/DDBJ databases">
        <authorList>
            <person name="de Groot N.N."/>
        </authorList>
    </citation>
    <scope>NUCLEOTIDE SEQUENCE [LARGE SCALE GENOMIC DNA]</scope>
    <source>
        <strain evidence="1 2">DSM 17794</strain>
    </source>
</reference>
<dbReference type="Proteomes" id="UP000199153">
    <property type="component" value="Unassembled WGS sequence"/>
</dbReference>
<dbReference type="AlphaFoldDB" id="A0A1I5BWI6"/>
<dbReference type="OrthoDB" id="9810277at2"/>
<dbReference type="STRING" id="287099.SAMN05660413_02598"/>
<dbReference type="InterPro" id="IPR052732">
    <property type="entry name" value="Cell-binding_unc_protein"/>
</dbReference>
<dbReference type="PANTHER" id="PTHR43883:SF1">
    <property type="entry name" value="GLUCONOKINASE"/>
    <property type="match status" value="1"/>
</dbReference>
<proteinExistence type="predicted"/>
<evidence type="ECO:0000313" key="1">
    <source>
        <dbReference type="EMBL" id="SFN79189.1"/>
    </source>
</evidence>
<dbReference type="SUPFAM" id="SSF56112">
    <property type="entry name" value="Protein kinase-like (PK-like)"/>
    <property type="match status" value="1"/>
</dbReference>
<dbReference type="EMBL" id="FOVL01000017">
    <property type="protein sequence ID" value="SFN79189.1"/>
    <property type="molecule type" value="Genomic_DNA"/>
</dbReference>
<name>A0A1I5BWI6_9FLAO</name>
<evidence type="ECO:0000313" key="2">
    <source>
        <dbReference type="Proteomes" id="UP000199153"/>
    </source>
</evidence>